<evidence type="ECO:0000313" key="1">
    <source>
        <dbReference type="EMBL" id="DAF95454.1"/>
    </source>
</evidence>
<sequence length="82" mass="9522">MGGNLSYYSSMMSGLNLMQDVLNPLPEFFYNTQNNQLQVYKNFYEGDLLVIEAYTKSFDNDLDFSDNYYRAGNVIYAGEKQE</sequence>
<name>A0A8S5UM50_9CAUD</name>
<protein>
    <submittedName>
        <fullName evidence="1">Neck protein</fullName>
    </submittedName>
</protein>
<proteinExistence type="predicted"/>
<reference evidence="1" key="1">
    <citation type="journal article" date="2021" name="Proc. Natl. Acad. Sci. U.S.A.">
        <title>A Catalog of Tens of Thousands of Viruses from Human Metagenomes Reveals Hidden Associations with Chronic Diseases.</title>
        <authorList>
            <person name="Tisza M.J."/>
            <person name="Buck C.B."/>
        </authorList>
    </citation>
    <scope>NUCLEOTIDE SEQUENCE</scope>
    <source>
        <strain evidence="1">CtCo31</strain>
    </source>
</reference>
<organism evidence="1">
    <name type="scientific">Myoviridae sp. ctCo31</name>
    <dbReference type="NCBI Taxonomy" id="2825053"/>
    <lineage>
        <taxon>Viruses</taxon>
        <taxon>Duplodnaviria</taxon>
        <taxon>Heunggongvirae</taxon>
        <taxon>Uroviricota</taxon>
        <taxon>Caudoviricetes</taxon>
    </lineage>
</organism>
<dbReference type="EMBL" id="BK016109">
    <property type="protein sequence ID" value="DAF95454.1"/>
    <property type="molecule type" value="Genomic_DNA"/>
</dbReference>
<accession>A0A8S5UM50</accession>